<feature type="region of interest" description="Disordered" evidence="2">
    <location>
        <begin position="242"/>
        <end position="334"/>
    </location>
</feature>
<feature type="compositionally biased region" description="Polar residues" evidence="2">
    <location>
        <begin position="32"/>
        <end position="41"/>
    </location>
</feature>
<dbReference type="AlphaFoldDB" id="A0A8B8BYV6"/>
<evidence type="ECO:0000256" key="2">
    <source>
        <dbReference type="SAM" id="MobiDB-lite"/>
    </source>
</evidence>
<sequence length="427" mass="46942">MSTQPQRVRKNASPSMRPMKAVQPFSLKGSPTRKSPSSPNPWVNRRSPDFTYSPERKSPISPNFKVERPKAVRVTSSPLKRTGSLEAIYLKGQWPSPEFLSTATFKVDACTQTEEADIARHHSHKHDKKAKKKSKDHRRSRSFGPGDQLAAIRQRLQKSSKSDAHKARQSPVPASHDALSATAPAALQNLTVPIRTSKPLGIPTHIPSPKNMSRYQRNSVEGLSMEIEKLVLRTIDHDNEEFQTERIEIPDGHRAPLPDTTHRTSSTRSVDTQTPSGALDPPTTPTISVDDASSGSGSHSGSPAIPIIPGQMDSSRPSSGADSSCEKTEKDIERCESPDTFKVVASPRPNKSYSFVREPPDGCEKIKVISEENSKPSQPSIKIPLLSCPIKTSQYVFKPSTHSAFCSLRDMYTNQGTQPAPMTTTIE</sequence>
<proteinExistence type="predicted"/>
<gene>
    <name evidence="4" type="primary">LOC111114473</name>
</gene>
<dbReference type="OrthoDB" id="10037581at2759"/>
<feature type="compositionally biased region" description="Polar residues" evidence="2">
    <location>
        <begin position="263"/>
        <end position="276"/>
    </location>
</feature>
<dbReference type="PANTHER" id="PTHR14972">
    <property type="entry name" value="AGAP011572-PA"/>
    <property type="match status" value="1"/>
</dbReference>
<dbReference type="Pfam" id="PF15388">
    <property type="entry name" value="FAM117"/>
    <property type="match status" value="1"/>
</dbReference>
<feature type="region of interest" description="Disordered" evidence="2">
    <location>
        <begin position="116"/>
        <end position="177"/>
    </location>
</feature>
<evidence type="ECO:0000313" key="4">
    <source>
        <dbReference type="RefSeq" id="XP_022308490.1"/>
    </source>
</evidence>
<accession>A0A8B8BYV6</accession>
<reference evidence="4" key="1">
    <citation type="submission" date="2025-08" db="UniProtKB">
        <authorList>
            <consortium name="RefSeq"/>
        </authorList>
    </citation>
    <scope>IDENTIFICATION</scope>
    <source>
        <tissue evidence="4">Whole sample</tissue>
    </source>
</reference>
<feature type="region of interest" description="Disordered" evidence="2">
    <location>
        <begin position="1"/>
        <end position="77"/>
    </location>
</feature>
<dbReference type="GeneID" id="111114473"/>
<dbReference type="InterPro" id="IPR026642">
    <property type="entry name" value="Glcci1/FAM117"/>
</dbReference>
<dbReference type="RefSeq" id="XP_022308490.1">
    <property type="nucleotide sequence ID" value="XM_022452782.1"/>
</dbReference>
<evidence type="ECO:0000256" key="1">
    <source>
        <dbReference type="ARBA" id="ARBA00022553"/>
    </source>
</evidence>
<name>A0A8B8BYV6_CRAVI</name>
<organism evidence="3 4">
    <name type="scientific">Crassostrea virginica</name>
    <name type="common">Eastern oyster</name>
    <dbReference type="NCBI Taxonomy" id="6565"/>
    <lineage>
        <taxon>Eukaryota</taxon>
        <taxon>Metazoa</taxon>
        <taxon>Spiralia</taxon>
        <taxon>Lophotrochozoa</taxon>
        <taxon>Mollusca</taxon>
        <taxon>Bivalvia</taxon>
        <taxon>Autobranchia</taxon>
        <taxon>Pteriomorphia</taxon>
        <taxon>Ostreida</taxon>
        <taxon>Ostreoidea</taxon>
        <taxon>Ostreidae</taxon>
        <taxon>Crassostrea</taxon>
    </lineage>
</organism>
<evidence type="ECO:0000313" key="3">
    <source>
        <dbReference type="Proteomes" id="UP000694844"/>
    </source>
</evidence>
<keyword evidence="1" id="KW-0597">Phosphoprotein</keyword>
<protein>
    <submittedName>
        <fullName evidence="4">Glucocorticoid-induced transcript 1 protein-like</fullName>
    </submittedName>
</protein>
<feature type="compositionally biased region" description="Basic and acidic residues" evidence="2">
    <location>
        <begin position="243"/>
        <end position="262"/>
    </location>
</feature>
<dbReference type="Proteomes" id="UP000694844">
    <property type="component" value="Chromosome 9"/>
</dbReference>
<feature type="compositionally biased region" description="Basic residues" evidence="2">
    <location>
        <begin position="121"/>
        <end position="141"/>
    </location>
</feature>
<dbReference type="PANTHER" id="PTHR14972:SF8">
    <property type="entry name" value="GLUCOCORTICOID-INDUCED TRANSCRIPT 1 PROTEIN-LIKE ISOFORM X1"/>
    <property type="match status" value="1"/>
</dbReference>
<dbReference type="KEGG" id="cvn:111114473"/>
<feature type="compositionally biased region" description="Basic and acidic residues" evidence="2">
    <location>
        <begin position="324"/>
        <end position="334"/>
    </location>
</feature>
<feature type="compositionally biased region" description="Low complexity" evidence="2">
    <location>
        <begin position="292"/>
        <end position="323"/>
    </location>
</feature>
<keyword evidence="3" id="KW-1185">Reference proteome</keyword>